<evidence type="ECO:0000256" key="2">
    <source>
        <dbReference type="ARBA" id="ARBA00022771"/>
    </source>
</evidence>
<dbReference type="PANTHER" id="PTHR23327">
    <property type="entry name" value="RING FINGER PROTEIN 127"/>
    <property type="match status" value="1"/>
</dbReference>
<dbReference type="Pfam" id="PF13639">
    <property type="entry name" value="zf-RING_2"/>
    <property type="match status" value="1"/>
</dbReference>
<keyword evidence="5" id="KW-0175">Coiled coil</keyword>
<keyword evidence="2 4" id="KW-0863">Zinc-finger</keyword>
<accession>A0A2S2PPQ9</accession>
<sequence length="229" mass="26702">MNPDNHVWPKWKSCLFVEKFDDEFPALTFKVAASSKYRQKHQNVQQTLTNKPIAHAASNLAKNVNKIHPKISTNKPSEQDSLRLITENKKLVKKINSLETSVNTLSKQLKRQESKNSKLIDEFNMMMLDDEDYKCFICLEVFIRPILLGCSHMFCELCIDKWLTINKRCPTCYEVIKNHAYCLSMDNFIKKIMVRMPDKVQKKFKKLEESRAKSKPKSVQLRAERGDSS</sequence>
<evidence type="ECO:0000256" key="5">
    <source>
        <dbReference type="SAM" id="Coils"/>
    </source>
</evidence>
<dbReference type="SMART" id="SM00184">
    <property type="entry name" value="RING"/>
    <property type="match status" value="1"/>
</dbReference>
<dbReference type="InterPro" id="IPR017907">
    <property type="entry name" value="Znf_RING_CS"/>
</dbReference>
<dbReference type="PROSITE" id="PS00518">
    <property type="entry name" value="ZF_RING_1"/>
    <property type="match status" value="1"/>
</dbReference>
<evidence type="ECO:0000259" key="7">
    <source>
        <dbReference type="PROSITE" id="PS50089"/>
    </source>
</evidence>
<dbReference type="InterPro" id="IPR001841">
    <property type="entry name" value="Znf_RING"/>
</dbReference>
<dbReference type="AlphaFoldDB" id="A0A2S2PPQ9"/>
<feature type="domain" description="RING-type" evidence="7">
    <location>
        <begin position="135"/>
        <end position="172"/>
    </location>
</feature>
<dbReference type="PROSITE" id="PS50089">
    <property type="entry name" value="ZF_RING_2"/>
    <property type="match status" value="1"/>
</dbReference>
<protein>
    <submittedName>
        <fullName evidence="8">E3 ubiquitin-protein ligase</fullName>
    </submittedName>
</protein>
<dbReference type="Gene3D" id="3.30.40.10">
    <property type="entry name" value="Zinc/RING finger domain, C3HC4 (zinc finger)"/>
    <property type="match status" value="1"/>
</dbReference>
<organism evidence="8">
    <name type="scientific">Schizaphis graminum</name>
    <name type="common">Green bug aphid</name>
    <dbReference type="NCBI Taxonomy" id="13262"/>
    <lineage>
        <taxon>Eukaryota</taxon>
        <taxon>Metazoa</taxon>
        <taxon>Ecdysozoa</taxon>
        <taxon>Arthropoda</taxon>
        <taxon>Hexapoda</taxon>
        <taxon>Insecta</taxon>
        <taxon>Pterygota</taxon>
        <taxon>Neoptera</taxon>
        <taxon>Paraneoptera</taxon>
        <taxon>Hemiptera</taxon>
        <taxon>Sternorrhyncha</taxon>
        <taxon>Aphidomorpha</taxon>
        <taxon>Aphidoidea</taxon>
        <taxon>Aphididae</taxon>
        <taxon>Aphidini</taxon>
        <taxon>Schizaphis</taxon>
    </lineage>
</organism>
<dbReference type="SUPFAM" id="SSF57850">
    <property type="entry name" value="RING/U-box"/>
    <property type="match status" value="1"/>
</dbReference>
<dbReference type="GO" id="GO:0008270">
    <property type="term" value="F:zinc ion binding"/>
    <property type="evidence" value="ECO:0007669"/>
    <property type="project" value="UniProtKB-KW"/>
</dbReference>
<proteinExistence type="predicted"/>
<feature type="coiled-coil region" evidence="5">
    <location>
        <begin position="88"/>
        <end position="122"/>
    </location>
</feature>
<reference evidence="8" key="1">
    <citation type="submission" date="2018-04" db="EMBL/GenBank/DDBJ databases">
        <title>Transcriptome of Schizaphis graminum biotype I.</title>
        <authorList>
            <person name="Scully E.D."/>
            <person name="Geib S.M."/>
            <person name="Palmer N.A."/>
            <person name="Koch K."/>
            <person name="Bradshaw J."/>
            <person name="Heng-Moss T."/>
            <person name="Sarath G."/>
        </authorList>
    </citation>
    <scope>NUCLEOTIDE SEQUENCE</scope>
</reference>
<evidence type="ECO:0000256" key="3">
    <source>
        <dbReference type="ARBA" id="ARBA00022833"/>
    </source>
</evidence>
<name>A0A2S2PPQ9_SCHGA</name>
<evidence type="ECO:0000256" key="1">
    <source>
        <dbReference type="ARBA" id="ARBA00022723"/>
    </source>
</evidence>
<dbReference type="InterPro" id="IPR013083">
    <property type="entry name" value="Znf_RING/FYVE/PHD"/>
</dbReference>
<dbReference type="EMBL" id="GGMR01018794">
    <property type="protein sequence ID" value="MBY31413.1"/>
    <property type="molecule type" value="Transcribed_RNA"/>
</dbReference>
<keyword evidence="3" id="KW-0862">Zinc</keyword>
<evidence type="ECO:0000256" key="6">
    <source>
        <dbReference type="SAM" id="MobiDB-lite"/>
    </source>
</evidence>
<evidence type="ECO:0000313" key="8">
    <source>
        <dbReference type="EMBL" id="MBY31413.1"/>
    </source>
</evidence>
<keyword evidence="1" id="KW-0479">Metal-binding</keyword>
<feature type="region of interest" description="Disordered" evidence="6">
    <location>
        <begin position="206"/>
        <end position="229"/>
    </location>
</feature>
<evidence type="ECO:0000256" key="4">
    <source>
        <dbReference type="PROSITE-ProRule" id="PRU00175"/>
    </source>
</evidence>
<gene>
    <name evidence="8" type="primary">RNF8_3</name>
    <name evidence="8" type="ORF">g.121301</name>
</gene>